<evidence type="ECO:0000256" key="2">
    <source>
        <dbReference type="ARBA" id="ARBA00008055"/>
    </source>
</evidence>
<evidence type="ECO:0000313" key="11">
    <source>
        <dbReference type="EnsemblMetazoa" id="GBRI002325-PA"/>
    </source>
</evidence>
<dbReference type="GO" id="GO:0006782">
    <property type="term" value="P:protoporphyrinogen IX biosynthetic process"/>
    <property type="evidence" value="ECO:0007669"/>
    <property type="project" value="UniProtKB-UniPathway"/>
</dbReference>
<dbReference type="EnsemblMetazoa" id="GBRI002325-RA">
    <property type="protein sequence ID" value="GBRI002325-PA"/>
    <property type="gene ID" value="GBRI002325"/>
</dbReference>
<evidence type="ECO:0000313" key="12">
    <source>
        <dbReference type="Proteomes" id="UP000091820"/>
    </source>
</evidence>
<proteinExistence type="inferred from homology"/>
<protein>
    <recommendedName>
        <fullName evidence="3">porphobilinogen synthase</fullName>
        <ecNumber evidence="3">4.2.1.24</ecNumber>
    </recommendedName>
    <alternativeName>
        <fullName evidence="9">Porphobilinogen synthase</fullName>
    </alternativeName>
</protein>
<dbReference type="VEuPathDB" id="VectorBase:GBRI002325"/>
<keyword evidence="6" id="KW-0627">Porphyrin biosynthesis</keyword>
<name>A0A1A9W0W7_9MUSC</name>
<dbReference type="PANTHER" id="PTHR11458:SF0">
    <property type="entry name" value="DELTA-AMINOLEVULINIC ACID DEHYDRATASE"/>
    <property type="match status" value="1"/>
</dbReference>
<dbReference type="Pfam" id="PF00490">
    <property type="entry name" value="ALAD"/>
    <property type="match status" value="1"/>
</dbReference>
<dbReference type="GO" id="GO:0008270">
    <property type="term" value="F:zinc ion binding"/>
    <property type="evidence" value="ECO:0007669"/>
    <property type="project" value="TreeGrafter"/>
</dbReference>
<keyword evidence="4" id="KW-0350">Heme biosynthesis</keyword>
<dbReference type="UniPathway" id="UPA00251">
    <property type="reaction ID" value="UER00318"/>
</dbReference>
<reference evidence="12" key="1">
    <citation type="submission" date="2014-03" db="EMBL/GenBank/DDBJ databases">
        <authorList>
            <person name="Aksoy S."/>
            <person name="Warren W."/>
            <person name="Wilson R.K."/>
        </authorList>
    </citation>
    <scope>NUCLEOTIDE SEQUENCE [LARGE SCALE GENOMIC DNA]</scope>
    <source>
        <strain evidence="12">IAEA</strain>
    </source>
</reference>
<dbReference type="GO" id="GO:0005829">
    <property type="term" value="C:cytosol"/>
    <property type="evidence" value="ECO:0007669"/>
    <property type="project" value="TreeGrafter"/>
</dbReference>
<comment type="subunit">
    <text evidence="8">Homooctamer; active form. Homohexamer; low activity form.</text>
</comment>
<evidence type="ECO:0000256" key="10">
    <source>
        <dbReference type="ARBA" id="ARBA00047651"/>
    </source>
</evidence>
<dbReference type="SUPFAM" id="SSF51569">
    <property type="entry name" value="Aldolase"/>
    <property type="match status" value="1"/>
</dbReference>
<dbReference type="AlphaFoldDB" id="A0A1A9W0W7"/>
<dbReference type="STRING" id="37001.A0A1A9W0W7"/>
<keyword evidence="12" id="KW-1185">Reference proteome</keyword>
<dbReference type="InterPro" id="IPR001731">
    <property type="entry name" value="ALAD"/>
</dbReference>
<keyword evidence="5" id="KW-0456">Lyase</keyword>
<accession>A0A1A9W0W7</accession>
<dbReference type="InterPro" id="IPR013785">
    <property type="entry name" value="Aldolase_TIM"/>
</dbReference>
<dbReference type="Proteomes" id="UP000091820">
    <property type="component" value="Unassembled WGS sequence"/>
</dbReference>
<evidence type="ECO:0000256" key="6">
    <source>
        <dbReference type="ARBA" id="ARBA00023244"/>
    </source>
</evidence>
<dbReference type="EC" id="4.2.1.24" evidence="3"/>
<evidence type="ECO:0000256" key="1">
    <source>
        <dbReference type="ARBA" id="ARBA00004694"/>
    </source>
</evidence>
<dbReference type="GO" id="GO:0004655">
    <property type="term" value="F:porphobilinogen synthase activity"/>
    <property type="evidence" value="ECO:0007669"/>
    <property type="project" value="UniProtKB-EC"/>
</dbReference>
<comment type="function">
    <text evidence="7">Catalyzes an early step in the biosynthesis of tetrapyrroles. Binds two molecules of 5-aminolevulinate per subunit, each at a distinct site, and catalyzes their condensation to form porphobilinogen.</text>
</comment>
<evidence type="ECO:0000256" key="8">
    <source>
        <dbReference type="ARBA" id="ARBA00025861"/>
    </source>
</evidence>
<evidence type="ECO:0000256" key="3">
    <source>
        <dbReference type="ARBA" id="ARBA00012053"/>
    </source>
</evidence>
<organism evidence="11 12">
    <name type="scientific">Glossina brevipalpis</name>
    <dbReference type="NCBI Taxonomy" id="37001"/>
    <lineage>
        <taxon>Eukaryota</taxon>
        <taxon>Metazoa</taxon>
        <taxon>Ecdysozoa</taxon>
        <taxon>Arthropoda</taxon>
        <taxon>Hexapoda</taxon>
        <taxon>Insecta</taxon>
        <taxon>Pterygota</taxon>
        <taxon>Neoptera</taxon>
        <taxon>Endopterygota</taxon>
        <taxon>Diptera</taxon>
        <taxon>Brachycera</taxon>
        <taxon>Muscomorpha</taxon>
        <taxon>Hippoboscoidea</taxon>
        <taxon>Glossinidae</taxon>
        <taxon>Glossina</taxon>
    </lineage>
</organism>
<comment type="catalytic activity">
    <reaction evidence="10">
        <text>2 5-aminolevulinate = porphobilinogen + 2 H2O + H(+)</text>
        <dbReference type="Rhea" id="RHEA:24064"/>
        <dbReference type="ChEBI" id="CHEBI:15377"/>
        <dbReference type="ChEBI" id="CHEBI:15378"/>
        <dbReference type="ChEBI" id="CHEBI:58126"/>
        <dbReference type="ChEBI" id="CHEBI:356416"/>
        <dbReference type="EC" id="4.2.1.24"/>
    </reaction>
</comment>
<evidence type="ECO:0000256" key="4">
    <source>
        <dbReference type="ARBA" id="ARBA00023133"/>
    </source>
</evidence>
<reference evidence="11" key="2">
    <citation type="submission" date="2020-05" db="UniProtKB">
        <authorList>
            <consortium name="EnsemblMetazoa"/>
        </authorList>
    </citation>
    <scope>IDENTIFICATION</scope>
    <source>
        <strain evidence="11">IAEA</strain>
    </source>
</reference>
<sequence>MILCEAKQPIHRMLEQFRLGAKRLHEHLEPLIENGLKSVLLIDVIENSMKERKREIERRVKDDSSENPVIKILPLLFKWFPKLLIACDVCLCSYTSYGHCGILNDENLIQN</sequence>
<evidence type="ECO:0000256" key="9">
    <source>
        <dbReference type="ARBA" id="ARBA00032837"/>
    </source>
</evidence>
<dbReference type="SMART" id="SM01004">
    <property type="entry name" value="ALAD"/>
    <property type="match status" value="1"/>
</dbReference>
<dbReference type="PANTHER" id="PTHR11458">
    <property type="entry name" value="DELTA-AMINOLEVULINIC ACID DEHYDRATASE"/>
    <property type="match status" value="1"/>
</dbReference>
<comment type="pathway">
    <text evidence="1">Porphyrin-containing compound metabolism; protoporphyrin-IX biosynthesis; coproporphyrinogen-III from 5-aminolevulinate: step 1/4.</text>
</comment>
<dbReference type="Gene3D" id="3.20.20.70">
    <property type="entry name" value="Aldolase class I"/>
    <property type="match status" value="1"/>
</dbReference>
<comment type="similarity">
    <text evidence="2">Belongs to the ALAD family.</text>
</comment>
<evidence type="ECO:0000256" key="5">
    <source>
        <dbReference type="ARBA" id="ARBA00023239"/>
    </source>
</evidence>
<evidence type="ECO:0000256" key="7">
    <source>
        <dbReference type="ARBA" id="ARBA00025628"/>
    </source>
</evidence>